<dbReference type="NCBIfam" id="TIGR03925">
    <property type="entry name" value="T7SS_EccC_b"/>
    <property type="match status" value="1"/>
</dbReference>
<dbReference type="RefSeq" id="WP_357976636.1">
    <property type="nucleotide sequence ID" value="NZ_JBFAIH010000004.1"/>
</dbReference>
<evidence type="ECO:0000259" key="6">
    <source>
        <dbReference type="PROSITE" id="PS50208"/>
    </source>
</evidence>
<dbReference type="InterPro" id="IPR027417">
    <property type="entry name" value="P-loop_NTPase"/>
</dbReference>
<dbReference type="InterPro" id="IPR002543">
    <property type="entry name" value="FtsK_dom"/>
</dbReference>
<dbReference type="PROSITE" id="PS50901">
    <property type="entry name" value="FTSK"/>
    <property type="match status" value="4"/>
</dbReference>
<dbReference type="Pfam" id="PF01580">
    <property type="entry name" value="FtsK_SpoIIIE"/>
    <property type="match status" value="4"/>
</dbReference>
<dbReference type="InterPro" id="IPR023837">
    <property type="entry name" value="EccCb-like_Actinobacteria"/>
</dbReference>
<feature type="binding site" evidence="4">
    <location>
        <begin position="335"/>
        <end position="342"/>
    </location>
    <ligand>
        <name>ATP</name>
        <dbReference type="ChEBI" id="CHEBI:30616"/>
    </ligand>
</feature>
<dbReference type="PANTHER" id="PTHR22683">
    <property type="entry name" value="SPORULATION PROTEIN RELATED"/>
    <property type="match status" value="1"/>
</dbReference>
<dbReference type="SUPFAM" id="SSF52129">
    <property type="entry name" value="Caspase-like"/>
    <property type="match status" value="1"/>
</dbReference>
<dbReference type="PROSITE" id="PS50208">
    <property type="entry name" value="CASPASE_P20"/>
    <property type="match status" value="1"/>
</dbReference>
<comment type="caution">
    <text evidence="8">The sequence shown here is derived from an EMBL/GenBank/DDBJ whole genome shotgun (WGS) entry which is preliminary data.</text>
</comment>
<evidence type="ECO:0000256" key="1">
    <source>
        <dbReference type="ARBA" id="ARBA00022737"/>
    </source>
</evidence>
<keyword evidence="5" id="KW-0175">Coiled coil</keyword>
<feature type="coiled-coil region" evidence="5">
    <location>
        <begin position="693"/>
        <end position="723"/>
    </location>
</feature>
<proteinExistence type="predicted"/>
<dbReference type="SUPFAM" id="SSF52540">
    <property type="entry name" value="P-loop containing nucleoside triphosphate hydrolases"/>
    <property type="match status" value="4"/>
</dbReference>
<evidence type="ECO:0000259" key="7">
    <source>
        <dbReference type="PROSITE" id="PS50901"/>
    </source>
</evidence>
<dbReference type="NCBIfam" id="NF047832">
    <property type="entry name" value="caspase_w_EACC1"/>
    <property type="match status" value="1"/>
</dbReference>
<keyword evidence="2 4" id="KW-0547">Nucleotide-binding</keyword>
<feature type="binding site" evidence="4">
    <location>
        <begin position="1250"/>
        <end position="1257"/>
    </location>
    <ligand>
        <name>ATP</name>
        <dbReference type="ChEBI" id="CHEBI:30616"/>
    </ligand>
</feature>
<evidence type="ECO:0000256" key="5">
    <source>
        <dbReference type="SAM" id="Coils"/>
    </source>
</evidence>
<accession>A0ABV3F5T8</accession>
<evidence type="ECO:0000313" key="9">
    <source>
        <dbReference type="Proteomes" id="UP001551658"/>
    </source>
</evidence>
<dbReference type="InterPro" id="IPR003593">
    <property type="entry name" value="AAA+_ATPase"/>
</dbReference>
<evidence type="ECO:0000256" key="4">
    <source>
        <dbReference type="PROSITE-ProRule" id="PRU00289"/>
    </source>
</evidence>
<dbReference type="InterPro" id="IPR050206">
    <property type="entry name" value="FtsK/SpoIIIE/SftA"/>
</dbReference>
<protein>
    <submittedName>
        <fullName evidence="8">Type VII secretion protein EccCb</fullName>
    </submittedName>
</protein>
<dbReference type="PANTHER" id="PTHR22683:SF1">
    <property type="entry name" value="TYPE VII SECRETION SYSTEM PROTEIN ESSC"/>
    <property type="match status" value="1"/>
</dbReference>
<gene>
    <name evidence="8" type="primary">eccCb</name>
    <name evidence="8" type="ORF">AB0H72_10265</name>
</gene>
<evidence type="ECO:0000256" key="2">
    <source>
        <dbReference type="ARBA" id="ARBA00022741"/>
    </source>
</evidence>
<feature type="binding site" evidence="4">
    <location>
        <begin position="954"/>
        <end position="961"/>
    </location>
    <ligand>
        <name>ATP</name>
        <dbReference type="ChEBI" id="CHEBI:30616"/>
    </ligand>
</feature>
<dbReference type="Gene3D" id="3.40.50.1460">
    <property type="match status" value="1"/>
</dbReference>
<organism evidence="8 9">
    <name type="scientific">Nocardia fusca</name>
    <dbReference type="NCBI Taxonomy" id="941183"/>
    <lineage>
        <taxon>Bacteria</taxon>
        <taxon>Bacillati</taxon>
        <taxon>Actinomycetota</taxon>
        <taxon>Actinomycetes</taxon>
        <taxon>Mycobacteriales</taxon>
        <taxon>Nocardiaceae</taxon>
        <taxon>Nocardia</taxon>
    </lineage>
</organism>
<dbReference type="SMART" id="SM00382">
    <property type="entry name" value="AAA"/>
    <property type="match status" value="4"/>
</dbReference>
<feature type="domain" description="FtsK" evidence="7">
    <location>
        <begin position="1233"/>
        <end position="1416"/>
    </location>
</feature>
<feature type="binding site" evidence="4">
    <location>
        <begin position="641"/>
        <end position="648"/>
    </location>
    <ligand>
        <name>ATP</name>
        <dbReference type="ChEBI" id="CHEBI:30616"/>
    </ligand>
</feature>
<feature type="domain" description="FtsK" evidence="7">
    <location>
        <begin position="317"/>
        <end position="504"/>
    </location>
</feature>
<keyword evidence="9" id="KW-1185">Reference proteome</keyword>
<dbReference type="Pfam" id="PF00656">
    <property type="entry name" value="Peptidase_C14"/>
    <property type="match status" value="1"/>
</dbReference>
<feature type="domain" description="FtsK" evidence="7">
    <location>
        <begin position="935"/>
        <end position="1132"/>
    </location>
</feature>
<name>A0ABV3F5T8_9NOCA</name>
<sequence length="1450" mass="157755">MRSSSRSTPCCAMTSPNGRRLALFVANDTYHFDGLPRLYAPISDAEQLRELLRDPEIGEFRPTELLVNESKAEIERSIERLFRGAEPEDVVLFYFSGHGLRTRQNLYLAAGNTDPQMPSSTAVSSAFIRELIRESAAAAKIIILDCCYSGAFLGTEVMKSVPTIDDVAQDLAAGDGICVLTASSGVETATERRGGDSAPLSEFTSALIKGIDTGLADRGSGKIGVHDLWVYASEEVRSRTQRQTPNHYGVFRDEVHIARVRRRYSTILEVGDRVQLGTLVGRLEQDSIGGLRAANWWGTGKLKVPVGQERRTDGVSGETVWLDLAAADRNLVIVGRAGSGKSTFLRTLAGSLALTHSSDEATLYVLESGNRLGSMSALPHIASAVGDDEPADVEAVLDRIAGEIRRRRSIYRKHSIDSPASLRAVRSTLAEPVPDIFLFIDRLEDFREHIAEFDRRVRNLASAGPEYAVHLVVTARDWTEVPGELADLFSAHIELRLNRPEGSRQHPERAARLPDGPGWALFRQRPFRIAMPDLRDLDPELLALSEITDGAAELVDRVRGHRQVLEVSDAQYPRVEADVDFAQLLGLVPGDDLDIAVRWQPRTGRDRLRVPIGVTATGNIVELDLKDAAEGGMGPHGLCIGATGSGKSELLRTLVLALLTTHSPDALNLVLVDFKGGTTFRGLDSLPHVSAVISNLEEELALIDRLKDALAGELNRRQELLRSAGRYGHAADYERARAAGAPLEPLPALFVVVDEFSELLTQKPDFAELFVMIGRLGRSLHVHLLLASQRLEDGKLRGLESHLSYRIGLRTFSANESRAVLGTPDAYQLPGIPGSGYLNAGTGELLRFKAAYVSGPERLTPGTDTGSFEQRSILDAVVARIPGHGAPSHQLWLPPLDDSPTVDMLLPDPDRSPPANRHAQVSIPIGVVDKPYEHRRDVLTVDLSGAQGNIAVVGGPQSGKSTTLHTIVMAAAARYTPEQAQFYCLDFGGGTMAGLAGIPHVGFVADRRDSDRVRRTIAALTTLLRQRSERFAELGIASIAEARRRNVAALEAGAPPAVDQCGDVFLVVDGWRTIRDEYELLESQITALAGQGLPVGIHVIISATRWAEIRPVMKDRFGTRLELRLGDPSDSDLDRRTAHQVPVGRPGRGITADRLHMLVALPRLDSDSDPGTVTDGMARGAEVLRGRYGDRRAPEVRMLPSHLPREQVLAAARDLGIRFGRTKVVVGLGESELQPVLLDFEAESHFMAFGDVGCGKTTLLRTIVAGITESNTPSDAALILVDFRRTLLGAVPPERLAAYATGAEGLKINMRDLADLLQSRLPGPQITPQELRERSWWRGPEIYLVVDDYDLVVTSGDNPLAPLLEYLPQARDVGMHLIVARRIGGVARALYDPILGALKNLAVETLIMSGSRDEGIVMGDVRPAKLPPGRGILVSRTREQEIVQTAQTPG</sequence>
<evidence type="ECO:0000256" key="3">
    <source>
        <dbReference type="ARBA" id="ARBA00022840"/>
    </source>
</evidence>
<dbReference type="InterPro" id="IPR001309">
    <property type="entry name" value="Pept_C14_p20"/>
</dbReference>
<evidence type="ECO:0000313" key="8">
    <source>
        <dbReference type="EMBL" id="MEV0363074.1"/>
    </source>
</evidence>
<keyword evidence="3 4" id="KW-0067">ATP-binding</keyword>
<dbReference type="InterPro" id="IPR011600">
    <property type="entry name" value="Pept_C14_caspase"/>
</dbReference>
<feature type="domain" description="FtsK" evidence="7">
    <location>
        <begin position="618"/>
        <end position="818"/>
    </location>
</feature>
<dbReference type="Gene3D" id="3.40.50.300">
    <property type="entry name" value="P-loop containing nucleotide triphosphate hydrolases"/>
    <property type="match status" value="4"/>
</dbReference>
<feature type="domain" description="Caspase family p20" evidence="6">
    <location>
        <begin position="18"/>
        <end position="147"/>
    </location>
</feature>
<dbReference type="EMBL" id="JBFAIH010000004">
    <property type="protein sequence ID" value="MEV0363074.1"/>
    <property type="molecule type" value="Genomic_DNA"/>
</dbReference>
<keyword evidence="1" id="KW-0677">Repeat</keyword>
<reference evidence="8 9" key="1">
    <citation type="submission" date="2024-06" db="EMBL/GenBank/DDBJ databases">
        <title>The Natural Products Discovery Center: Release of the First 8490 Sequenced Strains for Exploring Actinobacteria Biosynthetic Diversity.</title>
        <authorList>
            <person name="Kalkreuter E."/>
            <person name="Kautsar S.A."/>
            <person name="Yang D."/>
            <person name="Bader C.D."/>
            <person name="Teijaro C.N."/>
            <person name="Fluegel L."/>
            <person name="Davis C.M."/>
            <person name="Simpson J.R."/>
            <person name="Lauterbach L."/>
            <person name="Steele A.D."/>
            <person name="Gui C."/>
            <person name="Meng S."/>
            <person name="Li G."/>
            <person name="Viehrig K."/>
            <person name="Ye F."/>
            <person name="Su P."/>
            <person name="Kiefer A.F."/>
            <person name="Nichols A."/>
            <person name="Cepeda A.J."/>
            <person name="Yan W."/>
            <person name="Fan B."/>
            <person name="Jiang Y."/>
            <person name="Adhikari A."/>
            <person name="Zheng C.-J."/>
            <person name="Schuster L."/>
            <person name="Cowan T.M."/>
            <person name="Smanski M.J."/>
            <person name="Chevrette M.G."/>
            <person name="De Carvalho L.P.S."/>
            <person name="Shen B."/>
        </authorList>
    </citation>
    <scope>NUCLEOTIDE SEQUENCE [LARGE SCALE GENOMIC DNA]</scope>
    <source>
        <strain evidence="8 9">NPDC050671</strain>
    </source>
</reference>
<dbReference type="Proteomes" id="UP001551658">
    <property type="component" value="Unassembled WGS sequence"/>
</dbReference>
<dbReference type="InterPro" id="IPR029030">
    <property type="entry name" value="Caspase-like_dom_sf"/>
</dbReference>